<proteinExistence type="predicted"/>
<accession>A0AAX1EDA0</accession>
<evidence type="ECO:0000256" key="3">
    <source>
        <dbReference type="SAM" id="Phobius"/>
    </source>
</evidence>
<dbReference type="Proteomes" id="UP000295517">
    <property type="component" value="Chromosome"/>
</dbReference>
<sequence>MPISSESLRKKIRQLRKSKVERIKDEIAQIKGFEQIDEAKKLTIAEYTLNQLNAANQKGLMKRQDYALFIENFFKKKLEQNEQAIKDSQDNKKLKEIIENLMFTSLIEFQIKLHKAELKRKVKEDKFTSKKAKVEAAQTGFLDVLSVFVKVGALFRNYSSKFSDFLKISNRIYGFGYIGGVGVSILGEIGSGIYDYITSKGETTSQKLKEVFTFSRTTNITLSTVVLGLAIAGLVTGTGGILAIPIGAAYIGMELAAIGNYVYKRNTLPKKLDKLHQQLLTPQDYDNANDKIKKLKALELEKYDAVQKKYIAEQIKAQEKIIHLYEAKKGEKGEFDELPTIIETLNKTKDVAKLSTEEKEKLNKHLNLLIKYEQLKEEKQQTHHHLMMLKQDQAYKIGKMTLGLAVASAWFVGPIFMLAFPPAIPAILVGLGVLSLTAFVGVKITDWGMARYKKYKDKIKEQSLNKNDFKNELDHIIKEDALHNLKKSIEIKSEDSLQSKSNLQEMTISFSPENRLQPTFNKENKLTTMDQEDIRSKLVNALSENEPQISDVSKPSAKENAEAQSKFKDDLHAFFKNAGQEETNFLQEKSKFRP</sequence>
<dbReference type="AlphaFoldDB" id="A0AAX1EDA0"/>
<feature type="transmembrane region" description="Helical" evidence="3">
    <location>
        <begin position="397"/>
        <end position="417"/>
    </location>
</feature>
<evidence type="ECO:0008006" key="6">
    <source>
        <dbReference type="Google" id="ProtNLM"/>
    </source>
</evidence>
<organism evidence="4 5">
    <name type="scientific">Legionella israelensis</name>
    <dbReference type="NCBI Taxonomy" id="454"/>
    <lineage>
        <taxon>Bacteria</taxon>
        <taxon>Pseudomonadati</taxon>
        <taxon>Pseudomonadota</taxon>
        <taxon>Gammaproteobacteria</taxon>
        <taxon>Legionellales</taxon>
        <taxon>Legionellaceae</taxon>
        <taxon>Legionella</taxon>
    </lineage>
</organism>
<evidence type="ECO:0000256" key="2">
    <source>
        <dbReference type="SAM" id="MobiDB-lite"/>
    </source>
</evidence>
<reference evidence="4 5" key="1">
    <citation type="submission" date="2019-03" db="EMBL/GenBank/DDBJ databases">
        <title>Diverse conjugative elements silence natural transformation in Legionella species.</title>
        <authorList>
            <person name="Durieux I."/>
            <person name="Ginevra C."/>
            <person name="Attaiech L."/>
            <person name="Picq K."/>
            <person name="Juan P.A."/>
            <person name="Jarraud S."/>
            <person name="Charpentier X."/>
        </authorList>
    </citation>
    <scope>NUCLEOTIDE SEQUENCE [LARGE SCALE GENOMIC DNA]</scope>
    <source>
        <strain evidence="4 5">HL-0427-4011</strain>
    </source>
</reference>
<evidence type="ECO:0000256" key="1">
    <source>
        <dbReference type="SAM" id="Coils"/>
    </source>
</evidence>
<feature type="transmembrane region" description="Helical" evidence="3">
    <location>
        <begin position="218"/>
        <end position="235"/>
    </location>
</feature>
<name>A0AAX1EDA0_9GAMM</name>
<feature type="compositionally biased region" description="Basic and acidic residues" evidence="2">
    <location>
        <begin position="556"/>
        <end position="565"/>
    </location>
</feature>
<keyword evidence="3" id="KW-0812">Transmembrane</keyword>
<keyword evidence="3" id="KW-0472">Membrane</keyword>
<feature type="transmembrane region" description="Helical" evidence="3">
    <location>
        <begin position="241"/>
        <end position="263"/>
    </location>
</feature>
<evidence type="ECO:0000313" key="5">
    <source>
        <dbReference type="Proteomes" id="UP000295517"/>
    </source>
</evidence>
<keyword evidence="3" id="KW-1133">Transmembrane helix</keyword>
<keyword evidence="1" id="KW-0175">Coiled coil</keyword>
<dbReference type="RefSeq" id="WP_135059512.1">
    <property type="nucleotide sequence ID" value="NZ_CP038254.1"/>
</dbReference>
<feature type="transmembrane region" description="Helical" evidence="3">
    <location>
        <begin position="175"/>
        <end position="197"/>
    </location>
</feature>
<dbReference type="EMBL" id="CP038254">
    <property type="protein sequence ID" value="QBR83014.1"/>
    <property type="molecule type" value="Genomic_DNA"/>
</dbReference>
<protein>
    <recommendedName>
        <fullName evidence="6">Coiled-coil protein</fullName>
    </recommendedName>
</protein>
<feature type="region of interest" description="Disordered" evidence="2">
    <location>
        <begin position="545"/>
        <end position="565"/>
    </location>
</feature>
<feature type="coiled-coil region" evidence="1">
    <location>
        <begin position="452"/>
        <end position="479"/>
    </location>
</feature>
<gene>
    <name evidence="4" type="ORF">E3983_00775</name>
</gene>
<feature type="transmembrane region" description="Helical" evidence="3">
    <location>
        <begin position="423"/>
        <end position="444"/>
    </location>
</feature>
<evidence type="ECO:0000313" key="4">
    <source>
        <dbReference type="EMBL" id="QBR83014.1"/>
    </source>
</evidence>